<dbReference type="RefSeq" id="WP_378599998.1">
    <property type="nucleotide sequence ID" value="NZ_JBHSQN010000002.1"/>
</dbReference>
<dbReference type="Proteomes" id="UP001596223">
    <property type="component" value="Unassembled WGS sequence"/>
</dbReference>
<keyword evidence="1" id="KW-0378">Hydrolase</keyword>
<comment type="caution">
    <text evidence="1">The sequence shown here is derived from an EMBL/GenBank/DDBJ whole genome shotgun (WGS) entry which is preliminary data.</text>
</comment>
<proteinExistence type="predicted"/>
<dbReference type="Gene3D" id="3.40.50.1820">
    <property type="entry name" value="alpha/beta hydrolase"/>
    <property type="match status" value="1"/>
</dbReference>
<reference evidence="2" key="1">
    <citation type="journal article" date="2019" name="Int. J. Syst. Evol. Microbiol.">
        <title>The Global Catalogue of Microorganisms (GCM) 10K type strain sequencing project: providing services to taxonomists for standard genome sequencing and annotation.</title>
        <authorList>
            <consortium name="The Broad Institute Genomics Platform"/>
            <consortium name="The Broad Institute Genome Sequencing Center for Infectious Disease"/>
            <person name="Wu L."/>
            <person name="Ma J."/>
        </authorList>
    </citation>
    <scope>NUCLEOTIDE SEQUENCE [LARGE SCALE GENOMIC DNA]</scope>
    <source>
        <strain evidence="2">CCUG 36956</strain>
    </source>
</reference>
<accession>A0ABW1JN16</accession>
<dbReference type="SUPFAM" id="SSF53474">
    <property type="entry name" value="alpha/beta-Hydrolases"/>
    <property type="match status" value="1"/>
</dbReference>
<evidence type="ECO:0000313" key="2">
    <source>
        <dbReference type="Proteomes" id="UP001596223"/>
    </source>
</evidence>
<evidence type="ECO:0000313" key="1">
    <source>
        <dbReference type="EMBL" id="MFC6010291.1"/>
    </source>
</evidence>
<name>A0ABW1JN16_9NOCA</name>
<keyword evidence="2" id="KW-1185">Reference proteome</keyword>
<gene>
    <name evidence="1" type="ORF">ACFP3H_04455</name>
</gene>
<dbReference type="EMBL" id="JBHSQN010000002">
    <property type="protein sequence ID" value="MFC6010291.1"/>
    <property type="molecule type" value="Genomic_DNA"/>
</dbReference>
<dbReference type="GO" id="GO:0016787">
    <property type="term" value="F:hydrolase activity"/>
    <property type="evidence" value="ECO:0007669"/>
    <property type="project" value="UniProtKB-KW"/>
</dbReference>
<dbReference type="InterPro" id="IPR029058">
    <property type="entry name" value="AB_hydrolase_fold"/>
</dbReference>
<organism evidence="1 2">
    <name type="scientific">Nocardia lasii</name>
    <dbReference type="NCBI Taxonomy" id="1616107"/>
    <lineage>
        <taxon>Bacteria</taxon>
        <taxon>Bacillati</taxon>
        <taxon>Actinomycetota</taxon>
        <taxon>Actinomycetes</taxon>
        <taxon>Mycobacteriales</taxon>
        <taxon>Nocardiaceae</taxon>
        <taxon>Nocardia</taxon>
    </lineage>
</organism>
<sequence length="248" mass="26151">MHFTSETSSNGVLERHFVLGDISGVLWSPTIPGDAPLLLAGHAGGMHKEAPGLVASAHYNVTDHGFTVAAVDAPGHGGRPRDSRDHAAVAAIQQARAAGEPIDAIVSDYSMSVARRAVPEWRATLDALQSLPEIGTEKPVGYGGVSLGVVTGLLLAAADTRIAAMSFGPVFVNDALLAAARQVTTPVEYRIPWNDKHFDRAAGIAFFDALGSADKSLHAHSGRRYPVPDHERASSARFFTHHVGRSGI</sequence>
<protein>
    <submittedName>
        <fullName evidence="1">Alpha/beta hydrolase</fullName>
    </submittedName>
</protein>